<dbReference type="AlphaFoldDB" id="A0A382ZAD5"/>
<gene>
    <name evidence="1" type="ORF">METZ01_LOCUS445306</name>
</gene>
<evidence type="ECO:0000313" key="1">
    <source>
        <dbReference type="EMBL" id="SVD92452.1"/>
    </source>
</evidence>
<reference evidence="1" key="1">
    <citation type="submission" date="2018-05" db="EMBL/GenBank/DDBJ databases">
        <authorList>
            <person name="Lanie J.A."/>
            <person name="Ng W.-L."/>
            <person name="Kazmierczak K.M."/>
            <person name="Andrzejewski T.M."/>
            <person name="Davidsen T.M."/>
            <person name="Wayne K.J."/>
            <person name="Tettelin H."/>
            <person name="Glass J.I."/>
            <person name="Rusch D."/>
            <person name="Podicherti R."/>
            <person name="Tsui H.-C.T."/>
            <person name="Winkler M.E."/>
        </authorList>
    </citation>
    <scope>NUCLEOTIDE SEQUENCE</scope>
</reference>
<protein>
    <submittedName>
        <fullName evidence="1">Uncharacterized protein</fullName>
    </submittedName>
</protein>
<organism evidence="1">
    <name type="scientific">marine metagenome</name>
    <dbReference type="NCBI Taxonomy" id="408172"/>
    <lineage>
        <taxon>unclassified sequences</taxon>
        <taxon>metagenomes</taxon>
        <taxon>ecological metagenomes</taxon>
    </lineage>
</organism>
<feature type="non-terminal residue" evidence="1">
    <location>
        <position position="50"/>
    </location>
</feature>
<accession>A0A382ZAD5</accession>
<proteinExistence type="predicted"/>
<sequence>VSGRHESHVDYRVVGTKTHLYDILKVQNRPKKPISVPEYLSIILLEQLSR</sequence>
<name>A0A382ZAD5_9ZZZZ</name>
<feature type="non-terminal residue" evidence="1">
    <location>
        <position position="1"/>
    </location>
</feature>
<dbReference type="EMBL" id="UINC01182312">
    <property type="protein sequence ID" value="SVD92452.1"/>
    <property type="molecule type" value="Genomic_DNA"/>
</dbReference>